<evidence type="ECO:0000256" key="3">
    <source>
        <dbReference type="ARBA" id="ARBA00022989"/>
    </source>
</evidence>
<keyword evidence="7" id="KW-1185">Reference proteome</keyword>
<feature type="transmembrane region" description="Helical" evidence="5">
    <location>
        <begin position="21"/>
        <end position="54"/>
    </location>
</feature>
<dbReference type="PANTHER" id="PTHR33514:SF13">
    <property type="entry name" value="PROTEIN ABCI12, CHLOROPLASTIC"/>
    <property type="match status" value="1"/>
</dbReference>
<keyword evidence="3 5" id="KW-1133">Transmembrane helix</keyword>
<gene>
    <name evidence="6" type="ORF">E4U02_04320</name>
</gene>
<comment type="caution">
    <text evidence="6">The sequence shown here is derived from an EMBL/GenBank/DDBJ whole genome shotgun (WGS) entry which is preliminary data.</text>
</comment>
<accession>A0A4Y9FWK5</accession>
<dbReference type="GO" id="GO:0005886">
    <property type="term" value="C:plasma membrane"/>
    <property type="evidence" value="ECO:0007669"/>
    <property type="project" value="UniProtKB-ARBA"/>
</dbReference>
<feature type="transmembrane region" description="Helical" evidence="5">
    <location>
        <begin position="136"/>
        <end position="155"/>
    </location>
</feature>
<keyword evidence="4 5" id="KW-0472">Membrane</keyword>
<dbReference type="CDD" id="cd16914">
    <property type="entry name" value="EcfT"/>
    <property type="match status" value="1"/>
</dbReference>
<dbReference type="InterPro" id="IPR003339">
    <property type="entry name" value="ABC/ECF_trnsptr_transmembrane"/>
</dbReference>
<dbReference type="RefSeq" id="WP_135113539.1">
    <property type="nucleotide sequence ID" value="NZ_JADGLL010000006.1"/>
</dbReference>
<sequence>MISLYRPGTSPLHRAPAGAKLAGMAVLAVAISLVARTPLMAGVAVLVVFGAFLLGGFGPVTWLRQLWAARWIAVFVAVTQFVFLTPADAVVNTTRVVSVVMLAGLLTLTTRTSELLEALQRVLSPLQRLGVDPWRVGFTLTLTIALVPVVADFAARIREAQRARGVRIGPRGIVTLLVMSLRHADDVADALTARGIA</sequence>
<proteinExistence type="predicted"/>
<evidence type="ECO:0000256" key="5">
    <source>
        <dbReference type="SAM" id="Phobius"/>
    </source>
</evidence>
<dbReference type="EMBL" id="SPQB01000006">
    <property type="protein sequence ID" value="TFU33682.1"/>
    <property type="molecule type" value="Genomic_DNA"/>
</dbReference>
<dbReference type="Proteomes" id="UP000298358">
    <property type="component" value="Unassembled WGS sequence"/>
</dbReference>
<dbReference type="PANTHER" id="PTHR33514">
    <property type="entry name" value="PROTEIN ABCI12, CHLOROPLASTIC"/>
    <property type="match status" value="1"/>
</dbReference>
<keyword evidence="2 5" id="KW-0812">Transmembrane</keyword>
<evidence type="ECO:0000313" key="7">
    <source>
        <dbReference type="Proteomes" id="UP000298358"/>
    </source>
</evidence>
<name>A0A4Y9FWK5_9MICO</name>
<comment type="subcellular location">
    <subcellularLocation>
        <location evidence="1">Membrane</location>
        <topology evidence="1">Multi-pass membrane protein</topology>
    </subcellularLocation>
</comment>
<dbReference type="OrthoDB" id="509049at2"/>
<feature type="transmembrane region" description="Helical" evidence="5">
    <location>
        <begin position="96"/>
        <end position="116"/>
    </location>
</feature>
<evidence type="ECO:0000256" key="4">
    <source>
        <dbReference type="ARBA" id="ARBA00023136"/>
    </source>
</evidence>
<evidence type="ECO:0000256" key="1">
    <source>
        <dbReference type="ARBA" id="ARBA00004141"/>
    </source>
</evidence>
<evidence type="ECO:0000256" key="2">
    <source>
        <dbReference type="ARBA" id="ARBA00022692"/>
    </source>
</evidence>
<feature type="transmembrane region" description="Helical" evidence="5">
    <location>
        <begin position="66"/>
        <end position="84"/>
    </location>
</feature>
<dbReference type="AlphaFoldDB" id="A0A4Y9FWK5"/>
<evidence type="ECO:0000313" key="6">
    <source>
        <dbReference type="EMBL" id="TFU33682.1"/>
    </source>
</evidence>
<dbReference type="Pfam" id="PF02361">
    <property type="entry name" value="CbiQ"/>
    <property type="match status" value="1"/>
</dbReference>
<reference evidence="6 7" key="1">
    <citation type="submission" date="2019-03" db="EMBL/GenBank/DDBJ databases">
        <title>Diversity of the mouse oral microbiome.</title>
        <authorList>
            <person name="Joseph S."/>
            <person name="Aduse-Opoku J."/>
            <person name="Curtis M."/>
            <person name="Wade W."/>
            <person name="Hashim A."/>
        </authorList>
    </citation>
    <scope>NUCLEOTIDE SEQUENCE [LARGE SCALE GENOMIC DNA]</scope>
    <source>
        <strain evidence="6 7">P1012</strain>
    </source>
</reference>
<organism evidence="6 7">
    <name type="scientific">Microbacterium paludicola</name>
    <dbReference type="NCBI Taxonomy" id="300019"/>
    <lineage>
        <taxon>Bacteria</taxon>
        <taxon>Bacillati</taxon>
        <taxon>Actinomycetota</taxon>
        <taxon>Actinomycetes</taxon>
        <taxon>Micrococcales</taxon>
        <taxon>Microbacteriaceae</taxon>
        <taxon>Microbacterium</taxon>
    </lineage>
</organism>
<protein>
    <submittedName>
        <fullName evidence="6">Energy-coupling factor transporter transmembrane protein EcfT</fullName>
    </submittedName>
</protein>